<keyword evidence="1" id="KW-1133">Transmembrane helix</keyword>
<sequence length="52" mass="6004">MEVILISIFSAIIIFITVYSMIKVLNIAYKRGEITLKKFRFLVTFSIVIGYS</sequence>
<proteinExistence type="predicted"/>
<keyword evidence="1" id="KW-0472">Membrane</keyword>
<feature type="transmembrane region" description="Helical" evidence="1">
    <location>
        <begin position="6"/>
        <end position="29"/>
    </location>
</feature>
<organism evidence="2 3">
    <name type="scientific">Virgibacillus natechei</name>
    <dbReference type="NCBI Taxonomy" id="1216297"/>
    <lineage>
        <taxon>Bacteria</taxon>
        <taxon>Bacillati</taxon>
        <taxon>Bacillota</taxon>
        <taxon>Bacilli</taxon>
        <taxon>Bacillales</taxon>
        <taxon>Bacillaceae</taxon>
        <taxon>Virgibacillus</taxon>
    </lineage>
</organism>
<keyword evidence="1" id="KW-0812">Transmembrane</keyword>
<name>A0ABS4IG09_9BACI</name>
<evidence type="ECO:0000313" key="2">
    <source>
        <dbReference type="EMBL" id="MBP1969855.1"/>
    </source>
</evidence>
<protein>
    <submittedName>
        <fullName evidence="2">Uncharacterized protein</fullName>
    </submittedName>
</protein>
<dbReference type="RefSeq" id="WP_245301546.1">
    <property type="nucleotide sequence ID" value="NZ_CP110224.1"/>
</dbReference>
<gene>
    <name evidence="2" type="ORF">J2Z83_001963</name>
</gene>
<comment type="caution">
    <text evidence="2">The sequence shown here is derived from an EMBL/GenBank/DDBJ whole genome shotgun (WGS) entry which is preliminary data.</text>
</comment>
<accession>A0ABS4IG09</accession>
<evidence type="ECO:0000313" key="3">
    <source>
        <dbReference type="Proteomes" id="UP001519345"/>
    </source>
</evidence>
<keyword evidence="3" id="KW-1185">Reference proteome</keyword>
<dbReference type="Proteomes" id="UP001519345">
    <property type="component" value="Unassembled WGS sequence"/>
</dbReference>
<dbReference type="EMBL" id="JAGGKX010000008">
    <property type="protein sequence ID" value="MBP1969855.1"/>
    <property type="molecule type" value="Genomic_DNA"/>
</dbReference>
<evidence type="ECO:0000256" key="1">
    <source>
        <dbReference type="SAM" id="Phobius"/>
    </source>
</evidence>
<reference evidence="2 3" key="1">
    <citation type="submission" date="2021-03" db="EMBL/GenBank/DDBJ databases">
        <title>Genomic Encyclopedia of Type Strains, Phase IV (KMG-IV): sequencing the most valuable type-strain genomes for metagenomic binning, comparative biology and taxonomic classification.</title>
        <authorList>
            <person name="Goeker M."/>
        </authorList>
    </citation>
    <scope>NUCLEOTIDE SEQUENCE [LARGE SCALE GENOMIC DNA]</scope>
    <source>
        <strain evidence="2 3">DSM 25609</strain>
    </source>
</reference>